<feature type="transmembrane region" description="Helical" evidence="9">
    <location>
        <begin position="18"/>
        <end position="37"/>
    </location>
</feature>
<evidence type="ECO:0000256" key="6">
    <source>
        <dbReference type="ARBA" id="ARBA00022777"/>
    </source>
</evidence>
<dbReference type="InterPro" id="IPR003594">
    <property type="entry name" value="HATPase_dom"/>
</dbReference>
<dbReference type="InterPro" id="IPR036890">
    <property type="entry name" value="HATPase_C_sf"/>
</dbReference>
<keyword evidence="6 12" id="KW-0418">Kinase</keyword>
<keyword evidence="8" id="KW-0902">Two-component regulatory system</keyword>
<keyword evidence="9" id="KW-1133">Transmembrane helix</keyword>
<dbReference type="AlphaFoldDB" id="A0A7W3LVP1"/>
<dbReference type="Pfam" id="PF07730">
    <property type="entry name" value="HisKA_3"/>
    <property type="match status" value="1"/>
</dbReference>
<dbReference type="EC" id="2.7.13.3" evidence="2"/>
<evidence type="ECO:0000259" key="10">
    <source>
        <dbReference type="Pfam" id="PF02518"/>
    </source>
</evidence>
<gene>
    <name evidence="12" type="ORF">HNR61_006817</name>
</gene>
<evidence type="ECO:0000256" key="5">
    <source>
        <dbReference type="ARBA" id="ARBA00022741"/>
    </source>
</evidence>
<evidence type="ECO:0000256" key="4">
    <source>
        <dbReference type="ARBA" id="ARBA00022679"/>
    </source>
</evidence>
<keyword evidence="9" id="KW-0472">Membrane</keyword>
<dbReference type="RefSeq" id="WP_246444322.1">
    <property type="nucleotide sequence ID" value="NZ_BAAALP010000040.1"/>
</dbReference>
<evidence type="ECO:0000256" key="7">
    <source>
        <dbReference type="ARBA" id="ARBA00022840"/>
    </source>
</evidence>
<dbReference type="GO" id="GO:0000155">
    <property type="term" value="F:phosphorelay sensor kinase activity"/>
    <property type="evidence" value="ECO:0007669"/>
    <property type="project" value="InterPro"/>
</dbReference>
<proteinExistence type="predicted"/>
<dbReference type="SUPFAM" id="SSF55874">
    <property type="entry name" value="ATPase domain of HSP90 chaperone/DNA topoisomerase II/histidine kinase"/>
    <property type="match status" value="1"/>
</dbReference>
<evidence type="ECO:0000256" key="9">
    <source>
        <dbReference type="SAM" id="Phobius"/>
    </source>
</evidence>
<evidence type="ECO:0000256" key="3">
    <source>
        <dbReference type="ARBA" id="ARBA00022553"/>
    </source>
</evidence>
<name>A0A7W3LVP1_ACTNM</name>
<protein>
    <recommendedName>
        <fullName evidence="2">histidine kinase</fullName>
        <ecNumber evidence="2">2.7.13.3</ecNumber>
    </recommendedName>
</protein>
<reference evidence="12 13" key="1">
    <citation type="submission" date="2020-08" db="EMBL/GenBank/DDBJ databases">
        <title>Genomic Encyclopedia of Type Strains, Phase IV (KMG-IV): sequencing the most valuable type-strain genomes for metagenomic binning, comparative biology and taxonomic classification.</title>
        <authorList>
            <person name="Goeker M."/>
        </authorList>
    </citation>
    <scope>NUCLEOTIDE SEQUENCE [LARGE SCALE GENOMIC DNA]</scope>
    <source>
        <strain evidence="12 13">DSM 44197</strain>
    </source>
</reference>
<keyword evidence="4" id="KW-0808">Transferase</keyword>
<dbReference type="CDD" id="cd16917">
    <property type="entry name" value="HATPase_UhpB-NarQ-NarX-like"/>
    <property type="match status" value="1"/>
</dbReference>
<feature type="transmembrane region" description="Helical" evidence="9">
    <location>
        <begin position="44"/>
        <end position="65"/>
    </location>
</feature>
<dbReference type="Proteomes" id="UP000572680">
    <property type="component" value="Unassembled WGS sequence"/>
</dbReference>
<dbReference type="GO" id="GO:0016020">
    <property type="term" value="C:membrane"/>
    <property type="evidence" value="ECO:0007669"/>
    <property type="project" value="InterPro"/>
</dbReference>
<evidence type="ECO:0000256" key="2">
    <source>
        <dbReference type="ARBA" id="ARBA00012438"/>
    </source>
</evidence>
<dbReference type="EMBL" id="JACJIA010000011">
    <property type="protein sequence ID" value="MBA8955143.1"/>
    <property type="molecule type" value="Genomic_DNA"/>
</dbReference>
<keyword evidence="13" id="KW-1185">Reference proteome</keyword>
<dbReference type="Pfam" id="PF02518">
    <property type="entry name" value="HATPase_c"/>
    <property type="match status" value="1"/>
</dbReference>
<dbReference type="InterPro" id="IPR011712">
    <property type="entry name" value="Sig_transdc_His_kin_sub3_dim/P"/>
</dbReference>
<comment type="catalytic activity">
    <reaction evidence="1">
        <text>ATP + protein L-histidine = ADP + protein N-phospho-L-histidine.</text>
        <dbReference type="EC" id="2.7.13.3"/>
    </reaction>
</comment>
<dbReference type="Gene3D" id="3.30.565.10">
    <property type="entry name" value="Histidine kinase-like ATPase, C-terminal domain"/>
    <property type="match status" value="1"/>
</dbReference>
<evidence type="ECO:0000256" key="1">
    <source>
        <dbReference type="ARBA" id="ARBA00000085"/>
    </source>
</evidence>
<feature type="domain" description="Histidine kinase/HSP90-like ATPase" evidence="10">
    <location>
        <begin position="301"/>
        <end position="385"/>
    </location>
</feature>
<dbReference type="GO" id="GO:0046983">
    <property type="term" value="F:protein dimerization activity"/>
    <property type="evidence" value="ECO:0007669"/>
    <property type="project" value="InterPro"/>
</dbReference>
<feature type="domain" description="Signal transduction histidine kinase subgroup 3 dimerisation and phosphoacceptor" evidence="11">
    <location>
        <begin position="183"/>
        <end position="248"/>
    </location>
</feature>
<dbReference type="PANTHER" id="PTHR24421">
    <property type="entry name" value="NITRATE/NITRITE SENSOR PROTEIN NARX-RELATED"/>
    <property type="match status" value="1"/>
</dbReference>
<accession>A0A7W3LVP1</accession>
<evidence type="ECO:0000256" key="8">
    <source>
        <dbReference type="ARBA" id="ARBA00023012"/>
    </source>
</evidence>
<evidence type="ECO:0000313" key="13">
    <source>
        <dbReference type="Proteomes" id="UP000572680"/>
    </source>
</evidence>
<feature type="transmembrane region" description="Helical" evidence="9">
    <location>
        <begin position="140"/>
        <end position="159"/>
    </location>
</feature>
<sequence>MPASASPASPWPGRLRRAAWTLLSWCGVTACTTVMFATLPRHAAVAGIGAYVAPALLMALPVLLWRRRPEALVPLMLLGWVAVVAVEVTWPLGYLKVAADDLAVALVAATRSRRAAAALAVPTLGAHLTVAALFAHGPALLSTATSVVLAFAAALATGLSARQRREHAAALHAQATSRAVTAERLRIARELHDMVAHSIGVIAIQAGVGARVIDSQPAKARDALTAIEGTSRETLAGLRRMLGALRQAEPGETAAPAPLDPVPGLADLDRLAATTGNAGVRVEVRWEGGRRALPPEVDAAAFRIVQEAVANVVRHARADECRVTVGYRDGDLTIEVVDDGRGSGGGEGGFGIVGMRERAGLLHGTLDAGPRPEGGFRVAARLPVPAAAR</sequence>
<evidence type="ECO:0000313" key="12">
    <source>
        <dbReference type="EMBL" id="MBA8955143.1"/>
    </source>
</evidence>
<dbReference type="InterPro" id="IPR050482">
    <property type="entry name" value="Sensor_HK_TwoCompSys"/>
</dbReference>
<dbReference type="GO" id="GO:0005524">
    <property type="term" value="F:ATP binding"/>
    <property type="evidence" value="ECO:0007669"/>
    <property type="project" value="UniProtKB-KW"/>
</dbReference>
<organism evidence="12 13">
    <name type="scientific">Actinomadura namibiensis</name>
    <dbReference type="NCBI Taxonomy" id="182080"/>
    <lineage>
        <taxon>Bacteria</taxon>
        <taxon>Bacillati</taxon>
        <taxon>Actinomycetota</taxon>
        <taxon>Actinomycetes</taxon>
        <taxon>Streptosporangiales</taxon>
        <taxon>Thermomonosporaceae</taxon>
        <taxon>Actinomadura</taxon>
    </lineage>
</organism>
<dbReference type="Gene3D" id="1.20.5.1930">
    <property type="match status" value="1"/>
</dbReference>
<keyword evidence="3" id="KW-0597">Phosphoprotein</keyword>
<keyword evidence="7" id="KW-0067">ATP-binding</keyword>
<keyword evidence="5" id="KW-0547">Nucleotide-binding</keyword>
<feature type="transmembrane region" description="Helical" evidence="9">
    <location>
        <begin position="71"/>
        <end position="95"/>
    </location>
</feature>
<evidence type="ECO:0000259" key="11">
    <source>
        <dbReference type="Pfam" id="PF07730"/>
    </source>
</evidence>
<keyword evidence="9" id="KW-0812">Transmembrane</keyword>
<comment type="caution">
    <text evidence="12">The sequence shown here is derived from an EMBL/GenBank/DDBJ whole genome shotgun (WGS) entry which is preliminary data.</text>
</comment>
<dbReference type="PANTHER" id="PTHR24421:SF10">
    <property type="entry name" value="NITRATE_NITRITE SENSOR PROTEIN NARQ"/>
    <property type="match status" value="1"/>
</dbReference>